<dbReference type="EMBL" id="CP058649">
    <property type="protein sequence ID" value="QUI21121.1"/>
    <property type="molecule type" value="Genomic_DNA"/>
</dbReference>
<evidence type="ECO:0000313" key="4">
    <source>
        <dbReference type="Proteomes" id="UP000683246"/>
    </source>
</evidence>
<evidence type="ECO:0000256" key="2">
    <source>
        <dbReference type="SAM" id="SignalP"/>
    </source>
</evidence>
<keyword evidence="2" id="KW-0732">Signal</keyword>
<evidence type="ECO:0000256" key="1">
    <source>
        <dbReference type="SAM" id="Coils"/>
    </source>
</evidence>
<gene>
    <name evidence="3" type="ORF">HZI73_01935</name>
</gene>
<name>A0A8J8MGN2_9FIRM</name>
<dbReference type="AlphaFoldDB" id="A0A8J8MGN2"/>
<protein>
    <submittedName>
        <fullName evidence="3">Uncharacterized protein</fullName>
    </submittedName>
</protein>
<evidence type="ECO:0000313" key="3">
    <source>
        <dbReference type="EMBL" id="QUI21121.1"/>
    </source>
</evidence>
<dbReference type="RefSeq" id="WP_212696582.1">
    <property type="nucleotide sequence ID" value="NZ_CP058649.1"/>
</dbReference>
<reference evidence="3" key="1">
    <citation type="submission" date="2020-07" db="EMBL/GenBank/DDBJ databases">
        <title>Vallitalea pronyensis genome.</title>
        <authorList>
            <person name="Postec A."/>
        </authorList>
    </citation>
    <scope>NUCLEOTIDE SEQUENCE</scope>
    <source>
        <strain evidence="3">FatNI3</strain>
    </source>
</reference>
<sequence length="306" mass="35353">MMKKNLAVLGLGVLLSATLLAPVNASEVVEESKAEKSYSMQKRFNRGDKEEWLNGALEKLEAAYEDGSLSEEDYQLKKERLQQIMERIESGEFTGRPGKPMHTEMTKEEKLAKVDDMLAGLEEKYSNGDIDEERYTAAKAKMEEMRVKIENDEEVFFGKKGGKRGEKPHRIDFQNLRQEEILAKMDEKLVNLEEKYTAGDLTEEKYTAIKEKIEEMRVKVENGEEIFDGSLKEKFDGRRPKGFGDKIRDKKGDFQALTDEEKVTKLQEHLTKLDEQLSESKIDQERYDKVKEKITTMLEELQSSEE</sequence>
<dbReference type="Proteomes" id="UP000683246">
    <property type="component" value="Chromosome"/>
</dbReference>
<dbReference type="KEGG" id="vpy:HZI73_01935"/>
<proteinExistence type="predicted"/>
<feature type="signal peptide" evidence="2">
    <location>
        <begin position="1"/>
        <end position="25"/>
    </location>
</feature>
<organism evidence="3 4">
    <name type="scientific">Vallitalea pronyensis</name>
    <dbReference type="NCBI Taxonomy" id="1348613"/>
    <lineage>
        <taxon>Bacteria</taxon>
        <taxon>Bacillati</taxon>
        <taxon>Bacillota</taxon>
        <taxon>Clostridia</taxon>
        <taxon>Lachnospirales</taxon>
        <taxon>Vallitaleaceae</taxon>
        <taxon>Vallitalea</taxon>
    </lineage>
</organism>
<keyword evidence="4" id="KW-1185">Reference proteome</keyword>
<keyword evidence="1" id="KW-0175">Coiled coil</keyword>
<feature type="chain" id="PRO_5035294882" evidence="2">
    <location>
        <begin position="26"/>
        <end position="306"/>
    </location>
</feature>
<feature type="coiled-coil region" evidence="1">
    <location>
        <begin position="135"/>
        <end position="195"/>
    </location>
</feature>
<accession>A0A8J8MGN2</accession>